<feature type="transmembrane region" description="Helical" evidence="7">
    <location>
        <begin position="193"/>
        <end position="216"/>
    </location>
</feature>
<dbReference type="Pfam" id="PF02460">
    <property type="entry name" value="Patched"/>
    <property type="match status" value="1"/>
</dbReference>
<feature type="transmembrane region" description="Helical" evidence="7">
    <location>
        <begin position="305"/>
        <end position="323"/>
    </location>
</feature>
<dbReference type="AlphaFoldDB" id="A0A0N4U2D0"/>
<dbReference type="PANTHER" id="PTHR10796:SF181">
    <property type="entry name" value="SSD DOMAIN-CONTAINING PROTEIN"/>
    <property type="match status" value="1"/>
</dbReference>
<accession>A0A0N4U2D0</accession>
<keyword evidence="6" id="KW-0325">Glycoprotein</keyword>
<keyword evidence="4 7" id="KW-1133">Transmembrane helix</keyword>
<evidence type="ECO:0000313" key="9">
    <source>
        <dbReference type="Proteomes" id="UP000038040"/>
    </source>
</evidence>
<evidence type="ECO:0000256" key="3">
    <source>
        <dbReference type="ARBA" id="ARBA00022692"/>
    </source>
</evidence>
<proteinExistence type="inferred from homology"/>
<dbReference type="GO" id="GO:0030659">
    <property type="term" value="C:cytoplasmic vesicle membrane"/>
    <property type="evidence" value="ECO:0007669"/>
    <property type="project" value="TreeGrafter"/>
</dbReference>
<keyword evidence="5 7" id="KW-0472">Membrane</keyword>
<evidence type="ECO:0000313" key="10">
    <source>
        <dbReference type="WBParaSite" id="DME_0000082601-mRNA-1"/>
    </source>
</evidence>
<feature type="transmembrane region" description="Helical" evidence="7">
    <location>
        <begin position="242"/>
        <end position="262"/>
    </location>
</feature>
<dbReference type="WBParaSite" id="DME_0000082601-mRNA-1">
    <property type="protein sequence ID" value="DME_0000082601-mRNA-1"/>
    <property type="gene ID" value="DME_0000082601"/>
</dbReference>
<dbReference type="Gene3D" id="1.20.1640.10">
    <property type="entry name" value="Multidrug efflux transporter AcrB transmembrane domain"/>
    <property type="match status" value="1"/>
</dbReference>
<dbReference type="InterPro" id="IPR003392">
    <property type="entry name" value="PTHD_SSD"/>
</dbReference>
<evidence type="ECO:0000256" key="5">
    <source>
        <dbReference type="ARBA" id="ARBA00023136"/>
    </source>
</evidence>
<evidence type="ECO:0000256" key="6">
    <source>
        <dbReference type="ARBA" id="ARBA00023180"/>
    </source>
</evidence>
<comment type="similarity">
    <text evidence="2">Belongs to the patched family.</text>
</comment>
<dbReference type="InterPro" id="IPR000731">
    <property type="entry name" value="SSD"/>
</dbReference>
<feature type="domain" description="SSD" evidence="8">
    <location>
        <begin position="140"/>
        <end position="293"/>
    </location>
</feature>
<sequence length="338" mass="38374">LVLEKLEWSSLCFRFIFTLTNEFIQDTTNNISTMECYLSEVGLINKEYFTRSMYMGAIFGDIRVKQGSRKILTAKYVRMIFDFPPLLDMKENEIFDQQWCESVLNASLPEGVEISIWSAGQYERDLLLTAIHTKRLLPVLVVVLCAFSVISSMRCDFHLSKSILSLLGLLSAGCAIVSSFGLMYLFGFRLIQIALIIPFLVLSIGIDDMFIMISIWQKNLRISEGASIKELMRITFEESSTSICLTTLGNIIIFSFGTISLFPVIRSFCIFCVVSLIFVFIFQMTLFGAFLALDGNREIHRTTFAECYIFYIIGSIIALTMNFEVGLQLSSLVPYDSM</sequence>
<feature type="transmembrane region" description="Helical" evidence="7">
    <location>
        <begin position="166"/>
        <end position="187"/>
    </location>
</feature>
<feature type="transmembrane region" description="Helical" evidence="7">
    <location>
        <begin position="136"/>
        <end position="154"/>
    </location>
</feature>
<dbReference type="InterPro" id="IPR051697">
    <property type="entry name" value="Patched_domain-protein"/>
</dbReference>
<dbReference type="SUPFAM" id="SSF82866">
    <property type="entry name" value="Multidrug efflux transporter AcrB transmembrane domain"/>
    <property type="match status" value="1"/>
</dbReference>
<evidence type="ECO:0000256" key="7">
    <source>
        <dbReference type="SAM" id="Phobius"/>
    </source>
</evidence>
<dbReference type="PANTHER" id="PTHR10796">
    <property type="entry name" value="PATCHED-RELATED"/>
    <property type="match status" value="1"/>
</dbReference>
<reference evidence="10" key="1">
    <citation type="submission" date="2017-02" db="UniProtKB">
        <authorList>
            <consortium name="WormBaseParasite"/>
        </authorList>
    </citation>
    <scope>IDENTIFICATION</scope>
</reference>
<name>A0A0N4U2D0_DRAME</name>
<organism evidence="9 10">
    <name type="scientific">Dracunculus medinensis</name>
    <name type="common">Guinea worm</name>
    <dbReference type="NCBI Taxonomy" id="318479"/>
    <lineage>
        <taxon>Eukaryota</taxon>
        <taxon>Metazoa</taxon>
        <taxon>Ecdysozoa</taxon>
        <taxon>Nematoda</taxon>
        <taxon>Chromadorea</taxon>
        <taxon>Rhabditida</taxon>
        <taxon>Spirurina</taxon>
        <taxon>Dracunculoidea</taxon>
        <taxon>Dracunculidae</taxon>
        <taxon>Dracunculus</taxon>
    </lineage>
</organism>
<dbReference type="GO" id="GO:0006897">
    <property type="term" value="P:endocytosis"/>
    <property type="evidence" value="ECO:0007669"/>
    <property type="project" value="TreeGrafter"/>
</dbReference>
<dbReference type="GO" id="GO:0018996">
    <property type="term" value="P:molting cycle, collagen and cuticulin-based cuticle"/>
    <property type="evidence" value="ECO:0007669"/>
    <property type="project" value="TreeGrafter"/>
</dbReference>
<evidence type="ECO:0000256" key="2">
    <source>
        <dbReference type="ARBA" id="ARBA00005585"/>
    </source>
</evidence>
<dbReference type="GO" id="GO:0005886">
    <property type="term" value="C:plasma membrane"/>
    <property type="evidence" value="ECO:0007669"/>
    <property type="project" value="TreeGrafter"/>
</dbReference>
<evidence type="ECO:0000256" key="1">
    <source>
        <dbReference type="ARBA" id="ARBA00004141"/>
    </source>
</evidence>
<evidence type="ECO:0000256" key="4">
    <source>
        <dbReference type="ARBA" id="ARBA00022989"/>
    </source>
</evidence>
<comment type="subcellular location">
    <subcellularLocation>
        <location evidence="1">Membrane</location>
        <topology evidence="1">Multi-pass membrane protein</topology>
    </subcellularLocation>
</comment>
<keyword evidence="3 7" id="KW-0812">Transmembrane</keyword>
<evidence type="ECO:0000259" key="8">
    <source>
        <dbReference type="PROSITE" id="PS50156"/>
    </source>
</evidence>
<dbReference type="PROSITE" id="PS50156">
    <property type="entry name" value="SSD"/>
    <property type="match status" value="1"/>
</dbReference>
<feature type="transmembrane region" description="Helical" evidence="7">
    <location>
        <begin position="268"/>
        <end position="293"/>
    </location>
</feature>
<protein>
    <submittedName>
        <fullName evidence="10">SSD domain-containing protein</fullName>
    </submittedName>
</protein>
<dbReference type="Proteomes" id="UP000038040">
    <property type="component" value="Unplaced"/>
</dbReference>